<dbReference type="AlphaFoldDB" id="A0A7W9L9A4"/>
<organism evidence="1 2">
    <name type="scientific">Nonomuraea jabiensis</name>
    <dbReference type="NCBI Taxonomy" id="882448"/>
    <lineage>
        <taxon>Bacteria</taxon>
        <taxon>Bacillati</taxon>
        <taxon>Actinomycetota</taxon>
        <taxon>Actinomycetes</taxon>
        <taxon>Streptosporangiales</taxon>
        <taxon>Streptosporangiaceae</taxon>
        <taxon>Nonomuraea</taxon>
    </lineage>
</organism>
<evidence type="ECO:0000313" key="2">
    <source>
        <dbReference type="Proteomes" id="UP000579153"/>
    </source>
</evidence>
<sequence length="46" mass="5049">MLGCSRGAVRLRLHRARKRLARELAAADLDVASYGIRAVSLVGRRS</sequence>
<gene>
    <name evidence="1" type="ORF">HD596_002133</name>
</gene>
<proteinExistence type="predicted"/>
<keyword evidence="2" id="KW-1185">Reference proteome</keyword>
<dbReference type="RefSeq" id="WP_185069072.1">
    <property type="nucleotide sequence ID" value="NZ_JACHMB010000001.1"/>
</dbReference>
<name>A0A7W9L9A4_9ACTN</name>
<comment type="caution">
    <text evidence="1">The sequence shown here is derived from an EMBL/GenBank/DDBJ whole genome shotgun (WGS) entry which is preliminary data.</text>
</comment>
<evidence type="ECO:0000313" key="1">
    <source>
        <dbReference type="EMBL" id="MBB5775377.1"/>
    </source>
</evidence>
<dbReference type="Proteomes" id="UP000579153">
    <property type="component" value="Unassembled WGS sequence"/>
</dbReference>
<dbReference type="InterPro" id="IPR036388">
    <property type="entry name" value="WH-like_DNA-bd_sf"/>
</dbReference>
<accession>A0A7W9L9A4</accession>
<reference evidence="1 2" key="1">
    <citation type="submission" date="2020-08" db="EMBL/GenBank/DDBJ databases">
        <title>Sequencing the genomes of 1000 actinobacteria strains.</title>
        <authorList>
            <person name="Klenk H.-P."/>
        </authorList>
    </citation>
    <scope>NUCLEOTIDE SEQUENCE [LARGE SCALE GENOMIC DNA]</scope>
    <source>
        <strain evidence="1 2">DSM 45507</strain>
    </source>
</reference>
<dbReference type="EMBL" id="JACHMB010000001">
    <property type="protein sequence ID" value="MBB5775377.1"/>
    <property type="molecule type" value="Genomic_DNA"/>
</dbReference>
<protein>
    <submittedName>
        <fullName evidence="1">RNA polymerase sigma-70 factor (ECF subfamily)</fullName>
    </submittedName>
</protein>
<dbReference type="Gene3D" id="1.10.10.10">
    <property type="entry name" value="Winged helix-like DNA-binding domain superfamily/Winged helix DNA-binding domain"/>
    <property type="match status" value="1"/>
</dbReference>